<protein>
    <recommendedName>
        <fullName evidence="4">Secreted protein</fullName>
    </recommendedName>
</protein>
<dbReference type="EMBL" id="KZ825803">
    <property type="protein sequence ID" value="PYH99362.1"/>
    <property type="molecule type" value="Genomic_DNA"/>
</dbReference>
<gene>
    <name evidence="2" type="ORF">BO71DRAFT_223039</name>
</gene>
<sequence length="75" mass="8875">MNLLCLFFFISCFSGPNLVLITNHQLLQLQLQLHYDHVIRKKKNVQSFYFIHWLPVHEILLGLRLACLPSLYSAY</sequence>
<feature type="signal peptide" evidence="1">
    <location>
        <begin position="1"/>
        <end position="21"/>
    </location>
</feature>
<evidence type="ECO:0000256" key="1">
    <source>
        <dbReference type="SAM" id="SignalP"/>
    </source>
</evidence>
<keyword evidence="3" id="KW-1185">Reference proteome</keyword>
<name>A0A319F3A3_9EURO</name>
<dbReference type="VEuPathDB" id="FungiDB:BO71DRAFT_223039"/>
<feature type="chain" id="PRO_5016370439" description="Secreted protein" evidence="1">
    <location>
        <begin position="22"/>
        <end position="75"/>
    </location>
</feature>
<dbReference type="AlphaFoldDB" id="A0A319F3A3"/>
<evidence type="ECO:0000313" key="3">
    <source>
        <dbReference type="Proteomes" id="UP000247810"/>
    </source>
</evidence>
<organism evidence="2 3">
    <name type="scientific">Aspergillus ellipticus CBS 707.79</name>
    <dbReference type="NCBI Taxonomy" id="1448320"/>
    <lineage>
        <taxon>Eukaryota</taxon>
        <taxon>Fungi</taxon>
        <taxon>Dikarya</taxon>
        <taxon>Ascomycota</taxon>
        <taxon>Pezizomycotina</taxon>
        <taxon>Eurotiomycetes</taxon>
        <taxon>Eurotiomycetidae</taxon>
        <taxon>Eurotiales</taxon>
        <taxon>Aspergillaceae</taxon>
        <taxon>Aspergillus</taxon>
        <taxon>Aspergillus subgen. Circumdati</taxon>
    </lineage>
</organism>
<dbReference type="Proteomes" id="UP000247810">
    <property type="component" value="Unassembled WGS sequence"/>
</dbReference>
<proteinExistence type="predicted"/>
<evidence type="ECO:0000313" key="2">
    <source>
        <dbReference type="EMBL" id="PYH99362.1"/>
    </source>
</evidence>
<reference evidence="2 3" key="1">
    <citation type="submission" date="2018-02" db="EMBL/GenBank/DDBJ databases">
        <title>The genomes of Aspergillus section Nigri reveals drivers in fungal speciation.</title>
        <authorList>
            <consortium name="DOE Joint Genome Institute"/>
            <person name="Vesth T.C."/>
            <person name="Nybo J."/>
            <person name="Theobald S."/>
            <person name="Brandl J."/>
            <person name="Frisvad J.C."/>
            <person name="Nielsen K.F."/>
            <person name="Lyhne E.K."/>
            <person name="Kogle M.E."/>
            <person name="Kuo A."/>
            <person name="Riley R."/>
            <person name="Clum A."/>
            <person name="Nolan M."/>
            <person name="Lipzen A."/>
            <person name="Salamov A."/>
            <person name="Henrissat B."/>
            <person name="Wiebenga A."/>
            <person name="De vries R.P."/>
            <person name="Grigoriev I.V."/>
            <person name="Mortensen U.H."/>
            <person name="Andersen M.R."/>
            <person name="Baker S.E."/>
        </authorList>
    </citation>
    <scope>NUCLEOTIDE SEQUENCE [LARGE SCALE GENOMIC DNA]</scope>
    <source>
        <strain evidence="2 3">CBS 707.79</strain>
    </source>
</reference>
<keyword evidence="1" id="KW-0732">Signal</keyword>
<evidence type="ECO:0008006" key="4">
    <source>
        <dbReference type="Google" id="ProtNLM"/>
    </source>
</evidence>
<accession>A0A319F3A3</accession>